<dbReference type="OrthoDB" id="8004454at2"/>
<name>A0A2U8VS30_9HYPH</name>
<evidence type="ECO:0000313" key="3">
    <source>
        <dbReference type="EMBL" id="AWN36092.1"/>
    </source>
</evidence>
<dbReference type="RefSeq" id="WP_109951199.1">
    <property type="nucleotide sequence ID" value="NZ_CP029551.1"/>
</dbReference>
<feature type="chain" id="PRO_5015949356" description="Serine/threonine protein kinase" evidence="2">
    <location>
        <begin position="23"/>
        <end position="113"/>
    </location>
</feature>
<reference evidence="3 4" key="1">
    <citation type="submission" date="2018-05" db="EMBL/GenBank/DDBJ databases">
        <title>Complete Genome Sequence of Methylobacterium sp. 17Sr1-43.</title>
        <authorList>
            <person name="Srinivasan S."/>
        </authorList>
    </citation>
    <scope>NUCLEOTIDE SEQUENCE [LARGE SCALE GENOMIC DNA]</scope>
    <source>
        <strain evidence="3 4">17Sr1-43</strain>
    </source>
</reference>
<dbReference type="AlphaFoldDB" id="A0A2U8VS30"/>
<protein>
    <recommendedName>
        <fullName evidence="5">Serine/threonine protein kinase</fullName>
    </recommendedName>
</protein>
<evidence type="ECO:0000256" key="1">
    <source>
        <dbReference type="SAM" id="MobiDB-lite"/>
    </source>
</evidence>
<feature type="compositionally biased region" description="Basic and acidic residues" evidence="1">
    <location>
        <begin position="47"/>
        <end position="68"/>
    </location>
</feature>
<feature type="region of interest" description="Disordered" evidence="1">
    <location>
        <begin position="21"/>
        <end position="113"/>
    </location>
</feature>
<proteinExistence type="predicted"/>
<keyword evidence="2" id="KW-0732">Signal</keyword>
<dbReference type="EMBL" id="CP029551">
    <property type="protein sequence ID" value="AWN36092.1"/>
    <property type="molecule type" value="Genomic_DNA"/>
</dbReference>
<evidence type="ECO:0000313" key="4">
    <source>
        <dbReference type="Proteomes" id="UP000246058"/>
    </source>
</evidence>
<evidence type="ECO:0008006" key="5">
    <source>
        <dbReference type="Google" id="ProtNLM"/>
    </source>
</evidence>
<evidence type="ECO:0000256" key="2">
    <source>
        <dbReference type="SAM" id="SignalP"/>
    </source>
</evidence>
<sequence>MRKILTGLAAAALALAATGALAQNPDAPLKNRDTDPALPPQSQTPPDRVRPEADAPPRDQNLSDKLQRNDGVIKPPGNAAEGMVVKPPATGGGTMPVIKPNELPGRQPGTEAK</sequence>
<feature type="signal peptide" evidence="2">
    <location>
        <begin position="1"/>
        <end position="22"/>
    </location>
</feature>
<accession>A0A2U8VS30</accession>
<gene>
    <name evidence="3" type="ORF">DK427_10440</name>
</gene>
<keyword evidence="4" id="KW-1185">Reference proteome</keyword>
<dbReference type="KEGG" id="meti:DK427_10440"/>
<organism evidence="3 4">
    <name type="scientific">Methylobacterium radiodurans</name>
    <dbReference type="NCBI Taxonomy" id="2202828"/>
    <lineage>
        <taxon>Bacteria</taxon>
        <taxon>Pseudomonadati</taxon>
        <taxon>Pseudomonadota</taxon>
        <taxon>Alphaproteobacteria</taxon>
        <taxon>Hyphomicrobiales</taxon>
        <taxon>Methylobacteriaceae</taxon>
        <taxon>Methylobacterium</taxon>
    </lineage>
</organism>
<dbReference type="Proteomes" id="UP000246058">
    <property type="component" value="Chromosome"/>
</dbReference>